<gene>
    <name evidence="1" type="ORF">M3D15_05060</name>
</gene>
<organism evidence="1 2">
    <name type="scientific">Pseudoclavibacter albus</name>
    <dbReference type="NCBI Taxonomy" id="272241"/>
    <lineage>
        <taxon>Bacteria</taxon>
        <taxon>Bacillati</taxon>
        <taxon>Actinomycetota</taxon>
        <taxon>Actinomycetes</taxon>
        <taxon>Micrococcales</taxon>
        <taxon>Microbacteriaceae</taxon>
        <taxon>Pseudoclavibacter</taxon>
    </lineage>
</organism>
<dbReference type="Proteomes" id="UP001525379">
    <property type="component" value="Unassembled WGS sequence"/>
</dbReference>
<reference evidence="1 2" key="1">
    <citation type="submission" date="2022-04" db="EMBL/GenBank/DDBJ databases">
        <title>Human microbiome associated bacterial genomes.</title>
        <authorList>
            <person name="Sandstrom S."/>
            <person name="Salamzade R."/>
            <person name="Kalan L.R."/>
        </authorList>
    </citation>
    <scope>NUCLEOTIDE SEQUENCE [LARGE SCALE GENOMIC DNA]</scope>
    <source>
        <strain evidence="2">p3-SID1799</strain>
    </source>
</reference>
<protein>
    <submittedName>
        <fullName evidence="1">Uncharacterized protein</fullName>
    </submittedName>
</protein>
<proteinExistence type="predicted"/>
<sequence length="240" mass="26052">MAEHDTDATDELIAAHDQPVEEQPTIVPLTLAELQVLMAGAWGNEPHAARELLGVADWLEAPGNREAWREAGSASLVLRGLLVITDDDTPEFADVLMAVMACLRATTAGVRLSARIGDISEQRHLAALQAAELPLLRFDAINRWAWGVSFHEPTMFAEAVEEFLLSLRGHEVPVTLHGERRSTTETTHRFELVIQPDASWNLVVDDSTGGAETEASEPPQTGSPLLTVLEKLGISDGVLN</sequence>
<comment type="caution">
    <text evidence="1">The sequence shown here is derived from an EMBL/GenBank/DDBJ whole genome shotgun (WGS) entry which is preliminary data.</text>
</comment>
<dbReference type="RefSeq" id="WP_206394320.1">
    <property type="nucleotide sequence ID" value="NZ_JAFDPW010000001.1"/>
</dbReference>
<name>A0ABT2HWK9_9MICO</name>
<evidence type="ECO:0000313" key="1">
    <source>
        <dbReference type="EMBL" id="MCT2042702.1"/>
    </source>
</evidence>
<accession>A0ABT2HWK9</accession>
<keyword evidence="2" id="KW-1185">Reference proteome</keyword>
<dbReference type="EMBL" id="JALXSQ010000014">
    <property type="protein sequence ID" value="MCT2042702.1"/>
    <property type="molecule type" value="Genomic_DNA"/>
</dbReference>
<evidence type="ECO:0000313" key="2">
    <source>
        <dbReference type="Proteomes" id="UP001525379"/>
    </source>
</evidence>